<feature type="transmembrane region" description="Helical" evidence="6">
    <location>
        <begin position="289"/>
        <end position="306"/>
    </location>
</feature>
<sequence length="338" mass="37274">MSTRNRLPDTRILQHVKSRNVHFAGNQGSQNISQLMKISSCFGCLFFSVAATLCTNASKKAGHTYPYNTFTIPFLVEGSKLFVSVLLHLISSPGNYHTSLAHFSLQSFALHGAPALCYFVSNNCMFYVIRDLGPAVYQVTINLKIFTTAIFMRLFMGRKLSPLRWKALVILVIGCAVSQYTCEQLESARNVRYRGYAFVLLNVTAAGAAGVLSEMLLKTTNGDQQLSIHLSNMQLYSFGVFFGAFSYLSNENSRGLGLFHGFNAAAFAAVISLSLMGLLISVIYKYLDNFAKCFVTALSMLCVAFIDGCINSRTPSMALMLGIVLTYIAIDQYHSFLS</sequence>
<dbReference type="InterPro" id="IPR037185">
    <property type="entry name" value="EmrE-like"/>
</dbReference>
<comment type="subcellular location">
    <subcellularLocation>
        <location evidence="1">Membrane</location>
        <topology evidence="1">Multi-pass membrane protein</topology>
    </subcellularLocation>
</comment>
<keyword evidence="4 6" id="KW-1133">Transmembrane helix</keyword>
<evidence type="ECO:0000256" key="5">
    <source>
        <dbReference type="ARBA" id="ARBA00023136"/>
    </source>
</evidence>
<organism evidence="7">
    <name type="scientific">Micromonas pusilla</name>
    <name type="common">Picoplanktonic green alga</name>
    <name type="synonym">Chromulina pusilla</name>
    <dbReference type="NCBI Taxonomy" id="38833"/>
    <lineage>
        <taxon>Eukaryota</taxon>
        <taxon>Viridiplantae</taxon>
        <taxon>Chlorophyta</taxon>
        <taxon>Mamiellophyceae</taxon>
        <taxon>Mamiellales</taxon>
        <taxon>Mamiellaceae</taxon>
        <taxon>Micromonas</taxon>
    </lineage>
</organism>
<accession>A0A7R9Y3I2</accession>
<feature type="transmembrane region" description="Helical" evidence="6">
    <location>
        <begin position="108"/>
        <end position="129"/>
    </location>
</feature>
<evidence type="ECO:0008006" key="8">
    <source>
        <dbReference type="Google" id="ProtNLM"/>
    </source>
</evidence>
<keyword evidence="5 6" id="KW-0472">Membrane</keyword>
<feature type="transmembrane region" description="Helical" evidence="6">
    <location>
        <begin position="195"/>
        <end position="213"/>
    </location>
</feature>
<comment type="similarity">
    <text evidence="2">Belongs to the nucleotide-sugar transporter family. CMP-Sialate:CMP antiporter (TC 2.A.7.12) subfamily.</text>
</comment>
<evidence type="ECO:0000313" key="7">
    <source>
        <dbReference type="EMBL" id="CAD8243437.1"/>
    </source>
</evidence>
<feature type="transmembrane region" description="Helical" evidence="6">
    <location>
        <begin position="233"/>
        <end position="250"/>
    </location>
</feature>
<evidence type="ECO:0000256" key="1">
    <source>
        <dbReference type="ARBA" id="ARBA00004141"/>
    </source>
</evidence>
<evidence type="ECO:0000256" key="3">
    <source>
        <dbReference type="ARBA" id="ARBA00022692"/>
    </source>
</evidence>
<feature type="transmembrane region" description="Helical" evidence="6">
    <location>
        <begin position="135"/>
        <end position="156"/>
    </location>
</feature>
<dbReference type="GO" id="GO:0015165">
    <property type="term" value="F:pyrimidine nucleotide-sugar transmembrane transporter activity"/>
    <property type="evidence" value="ECO:0007669"/>
    <property type="project" value="InterPro"/>
</dbReference>
<evidence type="ECO:0000256" key="2">
    <source>
        <dbReference type="ARBA" id="ARBA00006447"/>
    </source>
</evidence>
<evidence type="ECO:0000256" key="4">
    <source>
        <dbReference type="ARBA" id="ARBA00022989"/>
    </source>
</evidence>
<name>A0A7R9Y3I2_MICPS</name>
<dbReference type="GO" id="GO:0000139">
    <property type="term" value="C:Golgi membrane"/>
    <property type="evidence" value="ECO:0007669"/>
    <property type="project" value="InterPro"/>
</dbReference>
<proteinExistence type="inferred from homology"/>
<feature type="transmembrane region" description="Helical" evidence="6">
    <location>
        <begin position="262"/>
        <end position="283"/>
    </location>
</feature>
<dbReference type="NCBIfam" id="TIGR00803">
    <property type="entry name" value="nst"/>
    <property type="match status" value="1"/>
</dbReference>
<protein>
    <recommendedName>
        <fullName evidence="8">Drug/Metabolite transporter superfamily</fullName>
    </recommendedName>
</protein>
<keyword evidence="3 6" id="KW-0812">Transmembrane</keyword>
<dbReference type="PANTHER" id="PTHR10231">
    <property type="entry name" value="NUCLEOTIDE-SUGAR TRANSMEMBRANE TRANSPORTER"/>
    <property type="match status" value="1"/>
</dbReference>
<evidence type="ECO:0000256" key="6">
    <source>
        <dbReference type="SAM" id="Phobius"/>
    </source>
</evidence>
<feature type="transmembrane region" description="Helical" evidence="6">
    <location>
        <begin position="318"/>
        <end position="336"/>
    </location>
</feature>
<dbReference type="AlphaFoldDB" id="A0A7R9Y3I2"/>
<dbReference type="EMBL" id="HBDY01011537">
    <property type="protein sequence ID" value="CAD8243437.1"/>
    <property type="molecule type" value="Transcribed_RNA"/>
</dbReference>
<reference evidence="7" key="1">
    <citation type="submission" date="2021-01" db="EMBL/GenBank/DDBJ databases">
        <authorList>
            <person name="Corre E."/>
            <person name="Pelletier E."/>
            <person name="Niang G."/>
            <person name="Scheremetjew M."/>
            <person name="Finn R."/>
            <person name="Kale V."/>
            <person name="Holt S."/>
            <person name="Cochrane G."/>
            <person name="Meng A."/>
            <person name="Brown T."/>
            <person name="Cohen L."/>
        </authorList>
    </citation>
    <scope>NUCLEOTIDE SEQUENCE</scope>
    <source>
        <strain evidence="7">RCC1614</strain>
    </source>
</reference>
<dbReference type="Pfam" id="PF04142">
    <property type="entry name" value="Nuc_sug_transp"/>
    <property type="match status" value="1"/>
</dbReference>
<dbReference type="SUPFAM" id="SSF103481">
    <property type="entry name" value="Multidrug resistance efflux transporter EmrE"/>
    <property type="match status" value="1"/>
</dbReference>
<dbReference type="InterPro" id="IPR007271">
    <property type="entry name" value="Nuc_sug_transpt"/>
</dbReference>
<gene>
    <name evidence="7" type="ORF">MPUS1402_LOCUS8733</name>
</gene>